<dbReference type="HOGENOM" id="CLU_1194221_0_0_11"/>
<dbReference type="EMBL" id="ACZI02000003">
    <property type="protein sequence ID" value="EFV14202.2"/>
    <property type="molecule type" value="Genomic_DNA"/>
</dbReference>
<keyword evidence="1" id="KW-0472">Membrane</keyword>
<dbReference type="AlphaFoldDB" id="E5XN71"/>
<sequence length="232" mass="25228">MDERCNAKNRDGTFCRNSARTCPRHSNLERSMSKAKWYLVASGVAALALCCMIGLAATGISSVKRSLLPRSSHLTATSARTTATTSWRPRPTTATVTSTVTRTTAAPSRSGAAQPHWEGAWLRNYSQGSNDCAQVDNYFVVQPHGKADTYMLRDGCFPRAVAESINSHCTKLFHGTVKGVCAIWDPDLTLSDPRRVGDIAVVALTQACLDRAHLPGYSTQHPVHKDCVVLPR</sequence>
<protein>
    <submittedName>
        <fullName evidence="2">Uncharacterized protein</fullName>
    </submittedName>
</protein>
<reference evidence="2 3" key="1">
    <citation type="journal article" date="2011" name="Stand. Genomic Sci.">
        <title>High quality draft genome sequence of Segniliparus rugosus CDC 945(T)= (ATCC BAA-974(T)).</title>
        <authorList>
            <person name="Earl A.M."/>
            <person name="Desjardins C.A."/>
            <person name="Fitzgerald M.G."/>
            <person name="Arachchi H.M."/>
            <person name="Zeng Q."/>
            <person name="Mehta T."/>
            <person name="Griggs A."/>
            <person name="Birren B.W."/>
            <person name="Toney N.C."/>
            <person name="Carr J."/>
            <person name="Posey J."/>
            <person name="Butler W.R."/>
        </authorList>
    </citation>
    <scope>NUCLEOTIDE SEQUENCE [LARGE SCALE GENOMIC DNA]</scope>
    <source>
        <strain evidence="3">ATCC BAA-974 / DSM 45345 / CCUG 50838 / CIP 108380 / JCM 13579 / CDC 945</strain>
    </source>
</reference>
<proteinExistence type="predicted"/>
<dbReference type="Proteomes" id="UP000004816">
    <property type="component" value="Unassembled WGS sequence"/>
</dbReference>
<keyword evidence="1" id="KW-1133">Transmembrane helix</keyword>
<keyword evidence="3" id="KW-1185">Reference proteome</keyword>
<keyword evidence="1" id="KW-0812">Transmembrane</keyword>
<evidence type="ECO:0000313" key="3">
    <source>
        <dbReference type="Proteomes" id="UP000004816"/>
    </source>
</evidence>
<gene>
    <name evidence="2" type="ORF">HMPREF9336_00941</name>
</gene>
<feature type="transmembrane region" description="Helical" evidence="1">
    <location>
        <begin position="37"/>
        <end position="60"/>
    </location>
</feature>
<organism evidence="2 3">
    <name type="scientific">Segniliparus rugosus (strain ATCC BAA-974 / DSM 45345 / CCUG 50838 / CIP 108380 / JCM 13579 / CDC 945)</name>
    <dbReference type="NCBI Taxonomy" id="679197"/>
    <lineage>
        <taxon>Bacteria</taxon>
        <taxon>Bacillati</taxon>
        <taxon>Actinomycetota</taxon>
        <taxon>Actinomycetes</taxon>
        <taxon>Mycobacteriales</taxon>
        <taxon>Segniliparaceae</taxon>
        <taxon>Segniliparus</taxon>
    </lineage>
</organism>
<name>E5XN71_SEGRC</name>
<evidence type="ECO:0000313" key="2">
    <source>
        <dbReference type="EMBL" id="EFV14202.2"/>
    </source>
</evidence>
<accession>E5XN71</accession>
<comment type="caution">
    <text evidence="2">The sequence shown here is derived from an EMBL/GenBank/DDBJ whole genome shotgun (WGS) entry which is preliminary data.</text>
</comment>
<evidence type="ECO:0000256" key="1">
    <source>
        <dbReference type="SAM" id="Phobius"/>
    </source>
</evidence>